<comment type="caution">
    <text evidence="8">The sequence shown here is derived from an EMBL/GenBank/DDBJ whole genome shotgun (WGS) entry which is preliminary data.</text>
</comment>
<proteinExistence type="predicted"/>
<reference evidence="8" key="1">
    <citation type="submission" date="2019-06" db="EMBL/GenBank/DDBJ databases">
        <authorList>
            <person name="Zheng W."/>
        </authorList>
    </citation>
    <scope>NUCLEOTIDE SEQUENCE</scope>
    <source>
        <strain evidence="8">QDHG01</strain>
    </source>
</reference>
<dbReference type="GO" id="GO:0000981">
    <property type="term" value="F:DNA-binding transcription factor activity, RNA polymerase II-specific"/>
    <property type="evidence" value="ECO:0007669"/>
    <property type="project" value="TreeGrafter"/>
</dbReference>
<dbReference type="Gene3D" id="3.30.160.60">
    <property type="entry name" value="Classic Zinc Finger"/>
    <property type="match status" value="6"/>
</dbReference>
<evidence type="ECO:0000256" key="6">
    <source>
        <dbReference type="SAM" id="MobiDB-lite"/>
    </source>
</evidence>
<feature type="domain" description="C2H2-type" evidence="7">
    <location>
        <begin position="331"/>
        <end position="358"/>
    </location>
</feature>
<feature type="region of interest" description="Disordered" evidence="6">
    <location>
        <begin position="771"/>
        <end position="798"/>
    </location>
</feature>
<dbReference type="InterPro" id="IPR050329">
    <property type="entry name" value="GLI_C2H2-zinc-finger"/>
</dbReference>
<dbReference type="Pfam" id="PF00096">
    <property type="entry name" value="zf-C2H2"/>
    <property type="match status" value="2"/>
</dbReference>
<accession>A0A8J8P3B6</accession>
<dbReference type="InterPro" id="IPR036236">
    <property type="entry name" value="Znf_C2H2_sf"/>
</dbReference>
<dbReference type="SUPFAM" id="SSF57667">
    <property type="entry name" value="beta-beta-alpha zinc fingers"/>
    <property type="match status" value="3"/>
</dbReference>
<evidence type="ECO:0000256" key="2">
    <source>
        <dbReference type="ARBA" id="ARBA00022737"/>
    </source>
</evidence>
<sequence>MRSQKDQQTIHQLNNFPTQGERKANFFNQLIAQLICQLSGQEFNSHREELHCVLEPCSHGATAHKKCKGIHVIKVCLISTDAKTDPNDPLDYANPFEEETKNVETDEDDESHEITSTQDQIQFGQSSHDDNRFPLAPIQDQNEDYKDQTMIQEEINVNTAIPRLGMQLRKRCLKKSNSSDSNNQAEDERQILHSLVSQMMSKMTNHKGQLHCPFIGCNRQFTEAGNLKTHIRTHLPDRVFKCSHPGCTKTFKLKQHLKHHEGSHLNVDRYICAVIGCQKTFSRASRLDLHIKSVHSGHNLFECVVPGCGKIFAEKGNLLVHTRTHTGEKPYHCGFCPKRFTTIGNCRDHERRHTNDKPYPCRLCTVKYYRKYQLVKHVASKHPGQKIAIDDETVSEQSDDDVRGDLVLMSDQLSQEGDQYDQFKGAKTKTLIRKFTAKSTLIREPQHSHIKKEKTFTSMARRHLQALDCYDSEDSDNVKLPRIKVAQTQLTFKTPIKAYNEELEFQNRQTSATIFELSTGQKHERSHIFSIQERRKISFDIEASQSHLKECSIDLNFRNLPYPPRLQHKNSDAFSFGPGCKQHARRKLTEISDLDEVVHEDLQIEQENFQEDYDEVSIFQEPRPVDLICQPHTITQFSGSGWNFENQIQKDSEPFCLRQMKQRPEIANNENLWIIREEKQTEILDELRQLAETTHNKLNNNLEFNLLPSLKAYNELSLPFGSEKGHTPTYLPKKSKRSPISINGGNLQDFHDFVSEYSPLFSPNIKLSHSNGKHNDGLSQKSMFHPKKDFKSEGKQYGEPSTFQRLSQIMSRTHSQAGLI</sequence>
<feature type="domain" description="C2H2-type" evidence="7">
    <location>
        <begin position="301"/>
        <end position="330"/>
    </location>
</feature>
<dbReference type="GO" id="GO:0005634">
    <property type="term" value="C:nucleus"/>
    <property type="evidence" value="ECO:0007669"/>
    <property type="project" value="UniProtKB-ARBA"/>
</dbReference>
<evidence type="ECO:0000313" key="8">
    <source>
        <dbReference type="EMBL" id="TNV85075.1"/>
    </source>
</evidence>
<feature type="compositionally biased region" description="Basic and acidic residues" evidence="6">
    <location>
        <begin position="786"/>
        <end position="796"/>
    </location>
</feature>
<dbReference type="GO" id="GO:0000978">
    <property type="term" value="F:RNA polymerase II cis-regulatory region sequence-specific DNA binding"/>
    <property type="evidence" value="ECO:0007669"/>
    <property type="project" value="TreeGrafter"/>
</dbReference>
<evidence type="ECO:0000256" key="1">
    <source>
        <dbReference type="ARBA" id="ARBA00022723"/>
    </source>
</evidence>
<name>A0A8J8P3B6_HALGN</name>
<evidence type="ECO:0000256" key="3">
    <source>
        <dbReference type="ARBA" id="ARBA00022771"/>
    </source>
</evidence>
<keyword evidence="2" id="KW-0677">Repeat</keyword>
<keyword evidence="9" id="KW-1185">Reference proteome</keyword>
<protein>
    <recommendedName>
        <fullName evidence="7">C2H2-type domain-containing protein</fullName>
    </recommendedName>
</protein>
<dbReference type="OrthoDB" id="372803at2759"/>
<evidence type="ECO:0000256" key="5">
    <source>
        <dbReference type="PROSITE-ProRule" id="PRU00042"/>
    </source>
</evidence>
<feature type="domain" description="C2H2-type" evidence="7">
    <location>
        <begin position="240"/>
        <end position="269"/>
    </location>
</feature>
<dbReference type="PROSITE" id="PS50157">
    <property type="entry name" value="ZINC_FINGER_C2H2_2"/>
    <property type="match status" value="6"/>
</dbReference>
<dbReference type="GO" id="GO:0045944">
    <property type="term" value="P:positive regulation of transcription by RNA polymerase II"/>
    <property type="evidence" value="ECO:0007669"/>
    <property type="project" value="UniProtKB-ARBA"/>
</dbReference>
<evidence type="ECO:0000256" key="4">
    <source>
        <dbReference type="ARBA" id="ARBA00022833"/>
    </source>
</evidence>
<dbReference type="Proteomes" id="UP000785679">
    <property type="component" value="Unassembled WGS sequence"/>
</dbReference>
<feature type="domain" description="C2H2-type" evidence="7">
    <location>
        <begin position="270"/>
        <end position="300"/>
    </location>
</feature>
<feature type="domain" description="C2H2-type" evidence="7">
    <location>
        <begin position="359"/>
        <end position="387"/>
    </location>
</feature>
<dbReference type="PROSITE" id="PS00028">
    <property type="entry name" value="ZINC_FINGER_C2H2_1"/>
    <property type="match status" value="6"/>
</dbReference>
<organism evidence="8 9">
    <name type="scientific">Halteria grandinella</name>
    <dbReference type="NCBI Taxonomy" id="5974"/>
    <lineage>
        <taxon>Eukaryota</taxon>
        <taxon>Sar</taxon>
        <taxon>Alveolata</taxon>
        <taxon>Ciliophora</taxon>
        <taxon>Intramacronucleata</taxon>
        <taxon>Spirotrichea</taxon>
        <taxon>Stichotrichia</taxon>
        <taxon>Sporadotrichida</taxon>
        <taxon>Halteriidae</taxon>
        <taxon>Halteria</taxon>
    </lineage>
</organism>
<keyword evidence="3 5" id="KW-0863">Zinc-finger</keyword>
<dbReference type="FunFam" id="3.30.160.60:FF:000125">
    <property type="entry name" value="Putative zinc finger protein 143"/>
    <property type="match status" value="1"/>
</dbReference>
<feature type="domain" description="C2H2-type" evidence="7">
    <location>
        <begin position="210"/>
        <end position="239"/>
    </location>
</feature>
<dbReference type="EMBL" id="RRYP01002175">
    <property type="protein sequence ID" value="TNV85075.1"/>
    <property type="molecule type" value="Genomic_DNA"/>
</dbReference>
<dbReference type="GO" id="GO:0008270">
    <property type="term" value="F:zinc ion binding"/>
    <property type="evidence" value="ECO:0007669"/>
    <property type="project" value="UniProtKB-KW"/>
</dbReference>
<keyword evidence="1" id="KW-0479">Metal-binding</keyword>
<gene>
    <name evidence="8" type="ORF">FGO68_gene1965</name>
</gene>
<keyword evidence="4" id="KW-0862">Zinc</keyword>
<dbReference type="PANTHER" id="PTHR19818">
    <property type="entry name" value="ZINC FINGER PROTEIN ZIC AND GLI"/>
    <property type="match status" value="1"/>
</dbReference>
<evidence type="ECO:0000313" key="9">
    <source>
        <dbReference type="Proteomes" id="UP000785679"/>
    </source>
</evidence>
<dbReference type="PANTHER" id="PTHR19818:SF139">
    <property type="entry name" value="PAIR-RULE PROTEIN ODD-PAIRED"/>
    <property type="match status" value="1"/>
</dbReference>
<dbReference type="InterPro" id="IPR013087">
    <property type="entry name" value="Znf_C2H2_type"/>
</dbReference>
<dbReference type="AlphaFoldDB" id="A0A8J8P3B6"/>
<dbReference type="SMART" id="SM00355">
    <property type="entry name" value="ZnF_C2H2"/>
    <property type="match status" value="6"/>
</dbReference>
<evidence type="ECO:0000259" key="7">
    <source>
        <dbReference type="PROSITE" id="PS50157"/>
    </source>
</evidence>